<dbReference type="GO" id="GO:0009089">
    <property type="term" value="P:lysine biosynthetic process via diaminopimelate"/>
    <property type="evidence" value="ECO:0007669"/>
    <property type="project" value="InterPro"/>
</dbReference>
<dbReference type="EMBL" id="CP059066">
    <property type="protein sequence ID" value="QSQ09810.1"/>
    <property type="molecule type" value="Genomic_DNA"/>
</dbReference>
<sequence length="388" mass="43543">MEKATRIKKIPPYLFAEIDKKREAAIKRGVDVISLGIGDPDLPTPGYIIESLYRSVQNPTNHQYPSYIGSLNFRKAVADWYRRRYNIELDPETEVMALIGSKEGIAHMFWAYIDPEDYALIPDPAYPVYKTGTIFAGGVPYIMPLRAENNFLPDLSAIGTEIAKKAKLMFLNYPNNPTAAVASLEFFQRVVDFARENNILVCHDSAYIDITFDGYKAPSILQAQGAKDVCVEFGSLSKPFNMTGWRIGYAVGNKEALANLAVIKTNIDSGQFNSIQDAAIDALKGPEDQINRMIEVYKKRRDLVVDTLKNIGIDIEKPKGTFYIWAPVPHGYTSAQFAEMLLEQTGVIVSPGNAYGNYGEGYFRISLTISEARLIEALERMKKYLKFK</sequence>
<dbReference type="GO" id="GO:0010285">
    <property type="term" value="F:L,L-diaminopimelate aminotransferase activity"/>
    <property type="evidence" value="ECO:0007669"/>
    <property type="project" value="InterPro"/>
</dbReference>
<proteinExistence type="inferred from homology"/>
<dbReference type="AlphaFoldDB" id="A0A8A0RQG4"/>
<comment type="similarity">
    <text evidence="4">Belongs to the class-I pyridoxal-phosphate-dependent aminotransferase family.</text>
</comment>
<dbReference type="SUPFAM" id="SSF53383">
    <property type="entry name" value="PLP-dependent transferases"/>
    <property type="match status" value="1"/>
</dbReference>
<dbReference type="EC" id="2.6.1.-" evidence="4"/>
<keyword evidence="3 4" id="KW-0808">Transferase</keyword>
<dbReference type="Pfam" id="PF00155">
    <property type="entry name" value="Aminotran_1_2"/>
    <property type="match status" value="1"/>
</dbReference>
<protein>
    <recommendedName>
        <fullName evidence="4">Aminotransferase</fullName>
        <ecNumber evidence="4">2.6.1.-</ecNumber>
    </recommendedName>
</protein>
<dbReference type="NCBIfam" id="NF006756">
    <property type="entry name" value="PRK09276.1"/>
    <property type="match status" value="1"/>
</dbReference>
<evidence type="ECO:0000256" key="4">
    <source>
        <dbReference type="RuleBase" id="RU000481"/>
    </source>
</evidence>
<dbReference type="Gene3D" id="3.40.640.10">
    <property type="entry name" value="Type I PLP-dependent aspartate aminotransferase-like (Major domain)"/>
    <property type="match status" value="1"/>
</dbReference>
<dbReference type="CDD" id="cd00609">
    <property type="entry name" value="AAT_like"/>
    <property type="match status" value="1"/>
</dbReference>
<dbReference type="InterPro" id="IPR050881">
    <property type="entry name" value="LL-DAP_aminotransferase"/>
</dbReference>
<dbReference type="Proteomes" id="UP000662904">
    <property type="component" value="Chromosome"/>
</dbReference>
<dbReference type="NCBIfam" id="TIGR03540">
    <property type="entry name" value="DapC_direct"/>
    <property type="match status" value="1"/>
</dbReference>
<dbReference type="KEGG" id="kme:H0A61_02191"/>
<dbReference type="InterPro" id="IPR015421">
    <property type="entry name" value="PyrdxlP-dep_Trfase_major"/>
</dbReference>
<dbReference type="PANTHER" id="PTHR42832:SF3">
    <property type="entry name" value="L-GLUTAMINE--4-(METHYLSULFANYL)-2-OXOBUTANOATE AMINOTRANSFERASE"/>
    <property type="match status" value="1"/>
</dbReference>
<dbReference type="InterPro" id="IPR015422">
    <property type="entry name" value="PyrdxlP-dep_Trfase_small"/>
</dbReference>
<dbReference type="InterPro" id="IPR015424">
    <property type="entry name" value="PyrdxlP-dep_Trfase"/>
</dbReference>
<name>A0A8A0RQG4_9FIRM</name>
<dbReference type="RefSeq" id="WP_206707146.1">
    <property type="nucleotide sequence ID" value="NZ_CP059066.1"/>
</dbReference>
<reference evidence="6" key="1">
    <citation type="submission" date="2020-07" db="EMBL/GenBank/DDBJ databases">
        <title>Koleobacter methoxysyntrophicus gen. nov., sp. nov., a novel anaerobic bacterium isolated from deep subsurface oil field and proposal of Koleobacterales ord. nov. in the phylum Firmicutes.</title>
        <authorList>
            <person name="Sakamoto S."/>
            <person name="Tamaki H."/>
        </authorList>
    </citation>
    <scope>NUCLEOTIDE SEQUENCE</scope>
    <source>
        <strain evidence="6">NRmbB1</strain>
    </source>
</reference>
<keyword evidence="7" id="KW-1185">Reference proteome</keyword>
<organism evidence="6 7">
    <name type="scientific">Koleobacter methoxysyntrophicus</name>
    <dbReference type="NCBI Taxonomy" id="2751313"/>
    <lineage>
        <taxon>Bacteria</taxon>
        <taxon>Bacillati</taxon>
        <taxon>Bacillota</taxon>
        <taxon>Clostridia</taxon>
        <taxon>Koleobacterales</taxon>
        <taxon>Koleobacteraceae</taxon>
        <taxon>Koleobacter</taxon>
    </lineage>
</organism>
<evidence type="ECO:0000313" key="7">
    <source>
        <dbReference type="Proteomes" id="UP000662904"/>
    </source>
</evidence>
<evidence type="ECO:0000313" key="6">
    <source>
        <dbReference type="EMBL" id="QSQ09810.1"/>
    </source>
</evidence>
<keyword evidence="2 4" id="KW-0032">Aminotransferase</keyword>
<evidence type="ECO:0000259" key="5">
    <source>
        <dbReference type="Pfam" id="PF00155"/>
    </source>
</evidence>
<dbReference type="InterPro" id="IPR004839">
    <property type="entry name" value="Aminotransferase_I/II_large"/>
</dbReference>
<evidence type="ECO:0000256" key="2">
    <source>
        <dbReference type="ARBA" id="ARBA00022576"/>
    </source>
</evidence>
<comment type="cofactor">
    <cofactor evidence="1 4">
        <name>pyridoxal 5'-phosphate</name>
        <dbReference type="ChEBI" id="CHEBI:597326"/>
    </cofactor>
</comment>
<gene>
    <name evidence="6" type="primary">dapL_1</name>
    <name evidence="6" type="ORF">H0A61_02191</name>
</gene>
<dbReference type="Gene3D" id="3.90.1150.10">
    <property type="entry name" value="Aspartate Aminotransferase, domain 1"/>
    <property type="match status" value="1"/>
</dbReference>
<accession>A0A8A0RQG4</accession>
<dbReference type="PANTHER" id="PTHR42832">
    <property type="entry name" value="AMINO ACID AMINOTRANSFERASE"/>
    <property type="match status" value="1"/>
</dbReference>
<evidence type="ECO:0000256" key="1">
    <source>
        <dbReference type="ARBA" id="ARBA00001933"/>
    </source>
</evidence>
<evidence type="ECO:0000256" key="3">
    <source>
        <dbReference type="ARBA" id="ARBA00022679"/>
    </source>
</evidence>
<dbReference type="InterPro" id="IPR019881">
    <property type="entry name" value="DAP-NH2Trfase_DapL_Desulfo"/>
</dbReference>
<dbReference type="PROSITE" id="PS00105">
    <property type="entry name" value="AA_TRANSFER_CLASS_1"/>
    <property type="match status" value="1"/>
</dbReference>
<dbReference type="InterPro" id="IPR004838">
    <property type="entry name" value="NHTrfase_class1_PyrdxlP-BS"/>
</dbReference>
<dbReference type="GO" id="GO:0030170">
    <property type="term" value="F:pyridoxal phosphate binding"/>
    <property type="evidence" value="ECO:0007669"/>
    <property type="project" value="InterPro"/>
</dbReference>
<feature type="domain" description="Aminotransferase class I/classII large" evidence="5">
    <location>
        <begin position="31"/>
        <end position="380"/>
    </location>
</feature>